<dbReference type="InParanoid" id="A0A1Z5K0B3"/>
<protein>
    <submittedName>
        <fullName evidence="3">Uncharacterized protein</fullName>
    </submittedName>
</protein>
<keyword evidence="2" id="KW-0812">Transmembrane</keyword>
<dbReference type="AlphaFoldDB" id="A0A1Z5K0B3"/>
<evidence type="ECO:0000313" key="3">
    <source>
        <dbReference type="EMBL" id="GAX19599.1"/>
    </source>
</evidence>
<evidence type="ECO:0000256" key="2">
    <source>
        <dbReference type="SAM" id="Phobius"/>
    </source>
</evidence>
<gene>
    <name evidence="3" type="ORF">FisN_19Hh178</name>
</gene>
<name>A0A1Z5K0B3_FISSO</name>
<feature type="transmembrane region" description="Helical" evidence="2">
    <location>
        <begin position="380"/>
        <end position="400"/>
    </location>
</feature>
<dbReference type="EMBL" id="BDSP01000137">
    <property type="protein sequence ID" value="GAX19599.1"/>
    <property type="molecule type" value="Genomic_DNA"/>
</dbReference>
<keyword evidence="2" id="KW-1133">Transmembrane helix</keyword>
<dbReference type="Proteomes" id="UP000198406">
    <property type="component" value="Unassembled WGS sequence"/>
</dbReference>
<reference evidence="3 4" key="1">
    <citation type="journal article" date="2015" name="Plant Cell">
        <title>Oil accumulation by the oleaginous diatom Fistulifera solaris as revealed by the genome and transcriptome.</title>
        <authorList>
            <person name="Tanaka T."/>
            <person name="Maeda Y."/>
            <person name="Veluchamy A."/>
            <person name="Tanaka M."/>
            <person name="Abida H."/>
            <person name="Marechal E."/>
            <person name="Bowler C."/>
            <person name="Muto M."/>
            <person name="Sunaga Y."/>
            <person name="Tanaka M."/>
            <person name="Yoshino T."/>
            <person name="Taniguchi T."/>
            <person name="Fukuda Y."/>
            <person name="Nemoto M."/>
            <person name="Matsumoto M."/>
            <person name="Wong P.S."/>
            <person name="Aburatani S."/>
            <person name="Fujibuchi W."/>
        </authorList>
    </citation>
    <scope>NUCLEOTIDE SEQUENCE [LARGE SCALE GENOMIC DNA]</scope>
    <source>
        <strain evidence="3 4">JPCC DA0580</strain>
    </source>
</reference>
<feature type="compositionally biased region" description="Basic and acidic residues" evidence="1">
    <location>
        <begin position="290"/>
        <end position="349"/>
    </location>
</feature>
<sequence length="411" mass="46045">MQYVRSLVTVFFFFGPRPTQSFATYLLSRSNCWTDLSTDEVIMNHRVVSHEESDDPMMHIRLVHGPLPAGTTFPTKVALQVLTENPSTDYQYVMEVNGTGAAFVGGSCDMDRRIAGRSKDIVELTLNDASAPVTVWAGWAAGHEAVRLTPELVIHPTAGEQPNKEWYDSLMQDCASIDWTSIDTLEGRPIVHSETAELYMDGTVEQPRVALRNADFATLVIHATAGATIGGTTSCPHMALVSASDEWPELRLDEERTIYISGIYALASDPTTLYRTKALELEWTAENDTETGKEEEDTKAKKEAKDARIHHDQDKMKERIQSHAKQIQRDREAVKKRGESWKASKETRTKPRATPDQPFDHVYVPNDNDKTVVFDVGPHYYMAMVILIGAGLVATQLCLFTSRRDKGRRDL</sequence>
<keyword evidence="4" id="KW-1185">Reference proteome</keyword>
<accession>A0A1Z5K0B3</accession>
<feature type="region of interest" description="Disordered" evidence="1">
    <location>
        <begin position="286"/>
        <end position="360"/>
    </location>
</feature>
<proteinExistence type="predicted"/>
<keyword evidence="2" id="KW-0472">Membrane</keyword>
<comment type="caution">
    <text evidence="3">The sequence shown here is derived from an EMBL/GenBank/DDBJ whole genome shotgun (WGS) entry which is preliminary data.</text>
</comment>
<organism evidence="3 4">
    <name type="scientific">Fistulifera solaris</name>
    <name type="common">Oleaginous diatom</name>
    <dbReference type="NCBI Taxonomy" id="1519565"/>
    <lineage>
        <taxon>Eukaryota</taxon>
        <taxon>Sar</taxon>
        <taxon>Stramenopiles</taxon>
        <taxon>Ochrophyta</taxon>
        <taxon>Bacillariophyta</taxon>
        <taxon>Bacillariophyceae</taxon>
        <taxon>Bacillariophycidae</taxon>
        <taxon>Naviculales</taxon>
        <taxon>Naviculaceae</taxon>
        <taxon>Fistulifera</taxon>
    </lineage>
</organism>
<dbReference type="OrthoDB" id="45198at2759"/>
<evidence type="ECO:0000256" key="1">
    <source>
        <dbReference type="SAM" id="MobiDB-lite"/>
    </source>
</evidence>
<evidence type="ECO:0000313" key="4">
    <source>
        <dbReference type="Proteomes" id="UP000198406"/>
    </source>
</evidence>